<dbReference type="InParanoid" id="A0A200QLH2"/>
<dbReference type="STRING" id="56857.A0A200QLH2"/>
<comment type="subcellular location">
    <subcellularLocation>
        <location evidence="1 8">Nucleus</location>
    </subcellularLocation>
</comment>
<evidence type="ECO:0000256" key="9">
    <source>
        <dbReference type="SAM" id="MobiDB-lite"/>
    </source>
</evidence>
<evidence type="ECO:0000259" key="10">
    <source>
        <dbReference type="PROSITE" id="PS50071"/>
    </source>
</evidence>
<dbReference type="PROSITE" id="PS50071">
    <property type="entry name" value="HOMEOBOX_2"/>
    <property type="match status" value="1"/>
</dbReference>
<dbReference type="OMA" id="KEHQIWR"/>
<dbReference type="PANTHER" id="PTHR11850">
    <property type="entry name" value="HOMEOBOX PROTEIN TRANSCRIPTION FACTORS"/>
    <property type="match status" value="1"/>
</dbReference>
<name>A0A200QLH2_MACCD</name>
<organism evidence="11 12">
    <name type="scientific">Macleaya cordata</name>
    <name type="common">Five-seeded plume-poppy</name>
    <name type="synonym">Bocconia cordata</name>
    <dbReference type="NCBI Taxonomy" id="56857"/>
    <lineage>
        <taxon>Eukaryota</taxon>
        <taxon>Viridiplantae</taxon>
        <taxon>Streptophyta</taxon>
        <taxon>Embryophyta</taxon>
        <taxon>Tracheophyta</taxon>
        <taxon>Spermatophyta</taxon>
        <taxon>Magnoliopsida</taxon>
        <taxon>Ranunculales</taxon>
        <taxon>Papaveraceae</taxon>
        <taxon>Papaveroideae</taxon>
        <taxon>Macleaya</taxon>
    </lineage>
</organism>
<feature type="compositionally biased region" description="Polar residues" evidence="9">
    <location>
        <begin position="568"/>
        <end position="579"/>
    </location>
</feature>
<keyword evidence="7 8" id="KW-0539">Nucleus</keyword>
<protein>
    <submittedName>
        <fullName evidence="11">Homeobox domain</fullName>
    </submittedName>
</protein>
<dbReference type="FunCoup" id="A0A200QLH2">
    <property type="interactions" value="283"/>
</dbReference>
<reference evidence="11 12" key="1">
    <citation type="journal article" date="2017" name="Mol. Plant">
        <title>The Genome of Medicinal Plant Macleaya cordata Provides New Insights into Benzylisoquinoline Alkaloids Metabolism.</title>
        <authorList>
            <person name="Liu X."/>
            <person name="Liu Y."/>
            <person name="Huang P."/>
            <person name="Ma Y."/>
            <person name="Qing Z."/>
            <person name="Tang Q."/>
            <person name="Cao H."/>
            <person name="Cheng P."/>
            <person name="Zheng Y."/>
            <person name="Yuan Z."/>
            <person name="Zhou Y."/>
            <person name="Liu J."/>
            <person name="Tang Z."/>
            <person name="Zhuo Y."/>
            <person name="Zhang Y."/>
            <person name="Yu L."/>
            <person name="Huang J."/>
            <person name="Yang P."/>
            <person name="Peng Q."/>
            <person name="Zhang J."/>
            <person name="Jiang W."/>
            <person name="Zhang Z."/>
            <person name="Lin K."/>
            <person name="Ro D.K."/>
            <person name="Chen X."/>
            <person name="Xiong X."/>
            <person name="Shang Y."/>
            <person name="Huang S."/>
            <person name="Zeng J."/>
        </authorList>
    </citation>
    <scope>NUCLEOTIDE SEQUENCE [LARGE SCALE GENOMIC DNA]</scope>
    <source>
        <strain evidence="12">cv. BLH2017</strain>
        <tissue evidence="11">Root</tissue>
    </source>
</reference>
<dbReference type="AlphaFoldDB" id="A0A200QLH2"/>
<evidence type="ECO:0000256" key="7">
    <source>
        <dbReference type="ARBA" id="ARBA00023242"/>
    </source>
</evidence>
<comment type="caution">
    <text evidence="11">The sequence shown here is derived from an EMBL/GenBank/DDBJ whole genome shotgun (WGS) entry which is preliminary data.</text>
</comment>
<evidence type="ECO:0000256" key="4">
    <source>
        <dbReference type="ARBA" id="ARBA00023125"/>
    </source>
</evidence>
<gene>
    <name evidence="11" type="ORF">BVC80_9005g19</name>
</gene>
<dbReference type="Pfam" id="PF07526">
    <property type="entry name" value="POX"/>
    <property type="match status" value="1"/>
</dbReference>
<dbReference type="Gene3D" id="1.10.10.60">
    <property type="entry name" value="Homeodomain-like"/>
    <property type="match status" value="1"/>
</dbReference>
<dbReference type="GO" id="GO:0003677">
    <property type="term" value="F:DNA binding"/>
    <property type="evidence" value="ECO:0007669"/>
    <property type="project" value="UniProtKB-UniRule"/>
</dbReference>
<feature type="region of interest" description="Disordered" evidence="9">
    <location>
        <begin position="548"/>
        <end position="579"/>
    </location>
</feature>
<evidence type="ECO:0000256" key="8">
    <source>
        <dbReference type="PROSITE-ProRule" id="PRU00108"/>
    </source>
</evidence>
<dbReference type="GO" id="GO:0005634">
    <property type="term" value="C:nucleus"/>
    <property type="evidence" value="ECO:0007669"/>
    <property type="project" value="UniProtKB-SubCell"/>
</dbReference>
<evidence type="ECO:0000313" key="12">
    <source>
        <dbReference type="Proteomes" id="UP000195402"/>
    </source>
</evidence>
<accession>A0A200QLH2</accession>
<dbReference type="InterPro" id="IPR008422">
    <property type="entry name" value="KN_HD"/>
</dbReference>
<keyword evidence="6" id="KW-0804">Transcription</keyword>
<evidence type="ECO:0000256" key="6">
    <source>
        <dbReference type="ARBA" id="ARBA00023163"/>
    </source>
</evidence>
<evidence type="ECO:0000256" key="3">
    <source>
        <dbReference type="ARBA" id="ARBA00023015"/>
    </source>
</evidence>
<dbReference type="Proteomes" id="UP000195402">
    <property type="component" value="Unassembled WGS sequence"/>
</dbReference>
<feature type="compositionally biased region" description="Basic and acidic residues" evidence="9">
    <location>
        <begin position="554"/>
        <end position="566"/>
    </location>
</feature>
<evidence type="ECO:0000256" key="5">
    <source>
        <dbReference type="ARBA" id="ARBA00023155"/>
    </source>
</evidence>
<dbReference type="InterPro" id="IPR001356">
    <property type="entry name" value="HD"/>
</dbReference>
<dbReference type="GO" id="GO:0006355">
    <property type="term" value="P:regulation of DNA-templated transcription"/>
    <property type="evidence" value="ECO:0007669"/>
    <property type="project" value="InterPro"/>
</dbReference>
<dbReference type="InterPro" id="IPR050224">
    <property type="entry name" value="TALE_homeobox"/>
</dbReference>
<keyword evidence="4 8" id="KW-0238">DNA-binding</keyword>
<evidence type="ECO:0000256" key="1">
    <source>
        <dbReference type="ARBA" id="ARBA00004123"/>
    </source>
</evidence>
<dbReference type="OrthoDB" id="10056939at2759"/>
<evidence type="ECO:0000313" key="11">
    <source>
        <dbReference type="EMBL" id="OVA11348.1"/>
    </source>
</evidence>
<sequence length="579" mass="64644">MERNIFNTSLTDRNPMVIDGMPHMFSGSLISDALDRNSQSQIMVSYPFLSTLRGESIHGFQITNHGGVTDTEASVSTSMPLGNTEFQENFMGGTTLSATSLANLLATRTGLHENLNGLQLDHLRTFVSNNCCDTSNLSLTTSVNCGYGGQQDMEFLASEKDFDMNRQLDTRWDFNKLLGPPELAGKSSLTAVSQPYHFTGCSDAPGWISANKPTMEADHIYGYNMPCNELSLSLATEQPSIINVPNISDQCSEISCSAVTHDSMHEKGLGSKQASSSSKVLSLGFGSYRPVQLSQVLSGSKYLRVVQQILAEIARHSIGNLDLQTGIDPKLSFSSSCTAEWGISVNRSDNFPYFGGENRSEEQMDLTLQKQKAEAKKAQLLSLLQVVDSRYNQCLDEIHTVVSAFHAATELDPQVHARFALQTISVLYKNLRGRIANQIVQTGKCVGSGCTGEKTSFESSFIQKQWVMQQLKRKDHQSWRPQRGLPEKSVSVLRAWLFQNFLHPYPRDTEKHLLAIRSGLTRSQVSNWFINARVRLWKPMIEEMYSEVNNRKGRQTEDRTNGDHRSHINITDNQSFRMN</sequence>
<evidence type="ECO:0000256" key="2">
    <source>
        <dbReference type="ARBA" id="ARBA00006454"/>
    </source>
</evidence>
<dbReference type="SMART" id="SM00389">
    <property type="entry name" value="HOX"/>
    <property type="match status" value="1"/>
</dbReference>
<keyword evidence="3" id="KW-0805">Transcription regulation</keyword>
<dbReference type="EMBL" id="MVGT01001698">
    <property type="protein sequence ID" value="OVA11348.1"/>
    <property type="molecule type" value="Genomic_DNA"/>
</dbReference>
<dbReference type="SMART" id="SM00574">
    <property type="entry name" value="POX"/>
    <property type="match status" value="1"/>
</dbReference>
<proteinExistence type="inferred from homology"/>
<dbReference type="SUPFAM" id="SSF46689">
    <property type="entry name" value="Homeodomain-like"/>
    <property type="match status" value="1"/>
</dbReference>
<keyword evidence="12" id="KW-1185">Reference proteome</keyword>
<dbReference type="InterPro" id="IPR009057">
    <property type="entry name" value="Homeodomain-like_sf"/>
</dbReference>
<feature type="DNA-binding region" description="Homeobox" evidence="8">
    <location>
        <begin position="478"/>
        <end position="540"/>
    </location>
</feature>
<keyword evidence="5 8" id="KW-0371">Homeobox</keyword>
<dbReference type="InterPro" id="IPR006563">
    <property type="entry name" value="POX_dom"/>
</dbReference>
<comment type="similarity">
    <text evidence="2">Belongs to the TALE/BELL homeobox family.</text>
</comment>
<dbReference type="CDD" id="cd00086">
    <property type="entry name" value="homeodomain"/>
    <property type="match status" value="1"/>
</dbReference>
<dbReference type="Pfam" id="PF05920">
    <property type="entry name" value="Homeobox_KN"/>
    <property type="match status" value="1"/>
</dbReference>
<feature type="domain" description="Homeobox" evidence="10">
    <location>
        <begin position="476"/>
        <end position="539"/>
    </location>
</feature>